<evidence type="ECO:0000256" key="2">
    <source>
        <dbReference type="ARBA" id="ARBA00007192"/>
    </source>
</evidence>
<keyword evidence="5 7" id="KW-0206">Cytoskeleton</keyword>
<dbReference type="PANTHER" id="PTHR12058:SF0">
    <property type="entry name" value="ACTIN-RELATED PROTEIN 2_3 COMPLEX SUBUNIT 2"/>
    <property type="match status" value="1"/>
</dbReference>
<dbReference type="eggNOG" id="KOG2826">
    <property type="taxonomic scope" value="Eukaryota"/>
</dbReference>
<keyword evidence="4 7" id="KW-0009">Actin-binding</keyword>
<name>M3XQK8_MUSPF</name>
<evidence type="ECO:0000256" key="6">
    <source>
        <dbReference type="ARBA" id="ARBA00045903"/>
    </source>
</evidence>
<keyword evidence="3 7" id="KW-0963">Cytoplasm</keyword>
<dbReference type="InterPro" id="IPR007188">
    <property type="entry name" value="ARPC2"/>
</dbReference>
<sequence>ILHDQVNNCIIRETLTLKLTMAEPSNKPEAVEVTLADFDGVLYHIKILILMVSISLKFHKEFQAHGADELLKRVYGSVLVNLEYDLENLPASKGSVVYRLEIVFVSVLEKFLNSNKKKEGGNREVIYYRDDETMYGECKKDRVTVVFSTMLMDDHSLVIGKVFMLEFKGHRASTTAPHILFSHREPPLGLKDISDAMGNNIGYVPFGLFPCHTSASGDNAINLIHTFQDYLHYHIKGSETYVHTHIWAKTSDLLKVLNSVCPDAEKKMRIITGKTFSSH</sequence>
<comment type="similarity">
    <text evidence="2 7">Belongs to the ARPC2 family.</text>
</comment>
<dbReference type="PANTHER" id="PTHR12058">
    <property type="entry name" value="ARP2/3 COMPLEX 34 KDA SUBUNIT"/>
    <property type="match status" value="1"/>
</dbReference>
<protein>
    <recommendedName>
        <fullName evidence="7">Arp2/3 complex 34 kDa subunit</fullName>
    </recommendedName>
</protein>
<dbReference type="GO" id="GO:0005200">
    <property type="term" value="F:structural constituent of cytoskeleton"/>
    <property type="evidence" value="ECO:0007669"/>
    <property type="project" value="TreeGrafter"/>
</dbReference>
<dbReference type="Gene3D" id="3.30.1460.20">
    <property type="match status" value="2"/>
</dbReference>
<comment type="function">
    <text evidence="7">Functions as actin-binding component of the Arp2/3 complex which is involved in regulation of actin polymerization and together with an activating nucleation-promoting factor (NPF) mediates the formation of branched actin networks.</text>
</comment>
<accession>M3XQK8</accession>
<dbReference type="GO" id="GO:0034314">
    <property type="term" value="P:Arp2/3 complex-mediated actin nucleation"/>
    <property type="evidence" value="ECO:0007669"/>
    <property type="project" value="InterPro"/>
</dbReference>
<dbReference type="Pfam" id="PF04045">
    <property type="entry name" value="P34-Arc"/>
    <property type="match status" value="1"/>
</dbReference>
<dbReference type="AlphaFoldDB" id="M3XQK8"/>
<evidence type="ECO:0000256" key="4">
    <source>
        <dbReference type="ARBA" id="ARBA00023203"/>
    </source>
</evidence>
<organism evidence="8">
    <name type="scientific">Mustela putorius furo</name>
    <name type="common">European domestic ferret</name>
    <name type="synonym">Mustela furo</name>
    <dbReference type="NCBI Taxonomy" id="9669"/>
    <lineage>
        <taxon>Eukaryota</taxon>
        <taxon>Metazoa</taxon>
        <taxon>Chordata</taxon>
        <taxon>Craniata</taxon>
        <taxon>Vertebrata</taxon>
        <taxon>Euteleostomi</taxon>
        <taxon>Mammalia</taxon>
        <taxon>Eutheria</taxon>
        <taxon>Laurasiatheria</taxon>
        <taxon>Carnivora</taxon>
        <taxon>Caniformia</taxon>
        <taxon>Musteloidea</taxon>
        <taxon>Mustelidae</taxon>
        <taxon>Mustelinae</taxon>
        <taxon>Mustela</taxon>
    </lineage>
</organism>
<reference evidence="8" key="1">
    <citation type="submission" date="2024-06" db="UniProtKB">
        <authorList>
            <consortium name="Ensembl"/>
        </authorList>
    </citation>
    <scope>IDENTIFICATION</scope>
</reference>
<dbReference type="EMBL" id="AEYP01054894">
    <property type="status" value="NOT_ANNOTATED_CDS"/>
    <property type="molecule type" value="Genomic_DNA"/>
</dbReference>
<dbReference type="HOGENOM" id="CLU_059439_2_0_1"/>
<dbReference type="Ensembl" id="ENSMPUT00000001386.1">
    <property type="protein sequence ID" value="ENSMPUP00000001358.1"/>
    <property type="gene ID" value="ENSMPUG00000001370.1"/>
</dbReference>
<dbReference type="GO" id="GO:0005885">
    <property type="term" value="C:Arp2/3 protein complex"/>
    <property type="evidence" value="ECO:0007669"/>
    <property type="project" value="InterPro"/>
</dbReference>
<dbReference type="GO" id="GO:0030041">
    <property type="term" value="P:actin filament polymerization"/>
    <property type="evidence" value="ECO:0007669"/>
    <property type="project" value="InterPro"/>
</dbReference>
<evidence type="ECO:0000256" key="5">
    <source>
        <dbReference type="ARBA" id="ARBA00023212"/>
    </source>
</evidence>
<dbReference type="SUPFAM" id="SSF69645">
    <property type="entry name" value="Arp2/3 complex subunits"/>
    <property type="match status" value="2"/>
</dbReference>
<dbReference type="InterPro" id="IPR034666">
    <property type="entry name" value="ARPC2/4"/>
</dbReference>
<dbReference type="GeneTree" id="ENSGT00390000016794"/>
<dbReference type="InParanoid" id="M3XQK8"/>
<dbReference type="FunFam" id="3.30.1460.20:FF:000002">
    <property type="entry name" value="Arp2/3 complex 34 kDa subunit"/>
    <property type="match status" value="1"/>
</dbReference>
<evidence type="ECO:0000313" key="8">
    <source>
        <dbReference type="Ensembl" id="ENSMPUP00000001358.1"/>
    </source>
</evidence>
<evidence type="ECO:0000256" key="1">
    <source>
        <dbReference type="ARBA" id="ARBA00004245"/>
    </source>
</evidence>
<dbReference type="STRING" id="9669.ENSMPUP00000001358"/>
<dbReference type="GO" id="GO:0051015">
    <property type="term" value="F:actin filament binding"/>
    <property type="evidence" value="ECO:0007669"/>
    <property type="project" value="TreeGrafter"/>
</dbReference>
<comment type="function">
    <text evidence="6">Actin-binding component of the Arp2/3 complex, a multiprotein complex that mediates actin polymerization upon stimulation by nucleation-promoting factor (NPF). The Arp2/3 complex mediates the formation of branched actin networks in the cytoplasm, providing the force for cell motility. Seems to contact the mother actin filament. In addition to its role in the cytoplasmic cytoskeleton, the Arp2/3 complex also promotes actin polymerization in the nucleus, thereby regulating gene transcription and repair of damaged DNA. The Arp2/3 complex promotes homologous recombination (HR) repair in response to DNA damage by promoting nuclear actin polymerization, leading to drive motility of double-strand breaks (DSBs).</text>
</comment>
<comment type="subunit">
    <text evidence="7">Component of the Arp2/3 complex composed of ARP2, ARP3, ARPC1B/p41-ARC, ARPC2/p34-ARC, ARPC3/p21-ARC, ARPC4/p20-ARC and ARPC5/p16-ARC. Interacts with SHANK3; the interaction probably mediates the association of SHANK3 with the Arp2/3 complex.</text>
</comment>
<evidence type="ECO:0000256" key="3">
    <source>
        <dbReference type="ARBA" id="ARBA00022490"/>
    </source>
</evidence>
<proteinExistence type="inferred from homology"/>
<evidence type="ECO:0000256" key="7">
    <source>
        <dbReference type="RuleBase" id="RU364015"/>
    </source>
</evidence>
<comment type="subcellular location">
    <subcellularLocation>
        <location evidence="1 7">Cytoplasm</location>
        <location evidence="1 7">Cytoskeleton</location>
    </subcellularLocation>
</comment>